<sequence length="75" mass="8540">RTIPVEIIEKTSCCGRCQFAANRAKYGGFFCPLTQLLVVIIREFGNIVNIWKRKTLRQNPTKYVPSTKIEKLAPA</sequence>
<evidence type="ECO:0000313" key="1">
    <source>
        <dbReference type="EMBL" id="HJG29070.1"/>
    </source>
</evidence>
<gene>
    <name evidence="1" type="ORF">K8V20_10575</name>
</gene>
<proteinExistence type="predicted"/>
<name>A0A921IN85_9FIRM</name>
<dbReference type="Proteomes" id="UP000782880">
    <property type="component" value="Unassembled WGS sequence"/>
</dbReference>
<accession>A0A921IN85</accession>
<evidence type="ECO:0000313" key="2">
    <source>
        <dbReference type="Proteomes" id="UP000782880"/>
    </source>
</evidence>
<feature type="non-terminal residue" evidence="1">
    <location>
        <position position="1"/>
    </location>
</feature>
<reference evidence="1" key="1">
    <citation type="journal article" date="2021" name="PeerJ">
        <title>Extensive microbial diversity within the chicken gut microbiome revealed by metagenomics and culture.</title>
        <authorList>
            <person name="Gilroy R."/>
            <person name="Ravi A."/>
            <person name="Getino M."/>
            <person name="Pursley I."/>
            <person name="Horton D.L."/>
            <person name="Alikhan N.F."/>
            <person name="Baker D."/>
            <person name="Gharbi K."/>
            <person name="Hall N."/>
            <person name="Watson M."/>
            <person name="Adriaenssens E.M."/>
            <person name="Foster-Nyarko E."/>
            <person name="Jarju S."/>
            <person name="Secka A."/>
            <person name="Antonio M."/>
            <person name="Oren A."/>
            <person name="Chaudhuri R.R."/>
            <person name="La Ragione R."/>
            <person name="Hildebrand F."/>
            <person name="Pallen M.J."/>
        </authorList>
    </citation>
    <scope>NUCLEOTIDE SEQUENCE</scope>
    <source>
        <strain evidence="1">ChiBcec21-2208</strain>
    </source>
</reference>
<protein>
    <submittedName>
        <fullName evidence="1">Uncharacterized protein</fullName>
    </submittedName>
</protein>
<reference evidence="1" key="2">
    <citation type="submission" date="2021-09" db="EMBL/GenBank/DDBJ databases">
        <authorList>
            <person name="Gilroy R."/>
        </authorList>
    </citation>
    <scope>NUCLEOTIDE SEQUENCE</scope>
    <source>
        <strain evidence="1">ChiBcec21-2208</strain>
    </source>
</reference>
<organism evidence="1 2">
    <name type="scientific">Subdoligranulum variabile</name>
    <dbReference type="NCBI Taxonomy" id="214851"/>
    <lineage>
        <taxon>Bacteria</taxon>
        <taxon>Bacillati</taxon>
        <taxon>Bacillota</taxon>
        <taxon>Clostridia</taxon>
        <taxon>Eubacteriales</taxon>
        <taxon>Oscillospiraceae</taxon>
        <taxon>Subdoligranulum</taxon>
    </lineage>
</organism>
<comment type="caution">
    <text evidence="1">The sequence shown here is derived from an EMBL/GenBank/DDBJ whole genome shotgun (WGS) entry which is preliminary data.</text>
</comment>
<dbReference type="EMBL" id="DYVE01000273">
    <property type="protein sequence ID" value="HJG29070.1"/>
    <property type="molecule type" value="Genomic_DNA"/>
</dbReference>
<dbReference type="AlphaFoldDB" id="A0A921IN85"/>